<name>A0ABW2L9L3_9BACT</name>
<evidence type="ECO:0000313" key="3">
    <source>
        <dbReference type="Proteomes" id="UP001596472"/>
    </source>
</evidence>
<organism evidence="2 3">
    <name type="scientific">Haloferula chungangensis</name>
    <dbReference type="NCBI Taxonomy" id="1048331"/>
    <lineage>
        <taxon>Bacteria</taxon>
        <taxon>Pseudomonadati</taxon>
        <taxon>Verrucomicrobiota</taxon>
        <taxon>Verrucomicrobiia</taxon>
        <taxon>Verrucomicrobiales</taxon>
        <taxon>Verrucomicrobiaceae</taxon>
        <taxon>Haloferula</taxon>
    </lineage>
</organism>
<evidence type="ECO:0000256" key="1">
    <source>
        <dbReference type="SAM" id="MobiDB-lite"/>
    </source>
</evidence>
<proteinExistence type="predicted"/>
<feature type="region of interest" description="Disordered" evidence="1">
    <location>
        <begin position="1"/>
        <end position="23"/>
    </location>
</feature>
<reference evidence="3" key="1">
    <citation type="journal article" date="2019" name="Int. J. Syst. Evol. Microbiol.">
        <title>The Global Catalogue of Microorganisms (GCM) 10K type strain sequencing project: providing services to taxonomists for standard genome sequencing and annotation.</title>
        <authorList>
            <consortium name="The Broad Institute Genomics Platform"/>
            <consortium name="The Broad Institute Genome Sequencing Center for Infectious Disease"/>
            <person name="Wu L."/>
            <person name="Ma J."/>
        </authorList>
    </citation>
    <scope>NUCLEOTIDE SEQUENCE [LARGE SCALE GENOMIC DNA]</scope>
    <source>
        <strain evidence="3">CGMCC 4.1467</strain>
    </source>
</reference>
<keyword evidence="3" id="KW-1185">Reference proteome</keyword>
<comment type="caution">
    <text evidence="2">The sequence shown here is derived from an EMBL/GenBank/DDBJ whole genome shotgun (WGS) entry which is preliminary data.</text>
</comment>
<evidence type="ECO:0000313" key="2">
    <source>
        <dbReference type="EMBL" id="MFC7337845.1"/>
    </source>
</evidence>
<sequence>MKTQRDLMPMACASTDWRDQQETHPMPRWKELLRRYWSTPMGCEISARWMTEENLRERTTPAARRNQSPTSK</sequence>
<protein>
    <submittedName>
        <fullName evidence="2">Uncharacterized protein</fullName>
    </submittedName>
</protein>
<dbReference type="RefSeq" id="WP_379712526.1">
    <property type="nucleotide sequence ID" value="NZ_JBHTBS010000005.1"/>
</dbReference>
<dbReference type="EMBL" id="JBHTBS010000005">
    <property type="protein sequence ID" value="MFC7337845.1"/>
    <property type="molecule type" value="Genomic_DNA"/>
</dbReference>
<gene>
    <name evidence="2" type="ORF">ACFQY0_11705</name>
</gene>
<dbReference type="Proteomes" id="UP001596472">
    <property type="component" value="Unassembled WGS sequence"/>
</dbReference>
<accession>A0ABW2L9L3</accession>